<dbReference type="Pfam" id="PF09998">
    <property type="entry name" value="DUF2239"/>
    <property type="match status" value="1"/>
</dbReference>
<gene>
    <name evidence="1" type="ORF">DWE98_13565</name>
</gene>
<evidence type="ECO:0000313" key="2">
    <source>
        <dbReference type="Proteomes" id="UP000255207"/>
    </source>
</evidence>
<accession>A0A370L6D0</accession>
<dbReference type="AlphaFoldDB" id="A0A370L6D0"/>
<dbReference type="RefSeq" id="WP_114829793.1">
    <property type="nucleotide sequence ID" value="NZ_QQTO01000033.1"/>
</dbReference>
<comment type="caution">
    <text evidence="1">The sequence shown here is derived from an EMBL/GenBank/DDBJ whole genome shotgun (WGS) entry which is preliminary data.</text>
</comment>
<keyword evidence="2" id="KW-1185">Reference proteome</keyword>
<dbReference type="Proteomes" id="UP000255207">
    <property type="component" value="Unassembled WGS sequence"/>
</dbReference>
<evidence type="ECO:0000313" key="1">
    <source>
        <dbReference type="EMBL" id="RDJ24697.1"/>
    </source>
</evidence>
<dbReference type="OrthoDB" id="282960at2"/>
<name>A0A370L6D0_9HYPH</name>
<dbReference type="EMBL" id="QQTP01000006">
    <property type="protein sequence ID" value="RDJ24697.1"/>
    <property type="molecule type" value="Genomic_DNA"/>
</dbReference>
<proteinExistence type="predicted"/>
<protein>
    <submittedName>
        <fullName evidence="1">DUF2239 family protein</fullName>
    </submittedName>
</protein>
<organism evidence="1 2">
    <name type="scientific">Bosea caraganae</name>
    <dbReference type="NCBI Taxonomy" id="2763117"/>
    <lineage>
        <taxon>Bacteria</taxon>
        <taxon>Pseudomonadati</taxon>
        <taxon>Pseudomonadota</taxon>
        <taxon>Alphaproteobacteria</taxon>
        <taxon>Hyphomicrobiales</taxon>
        <taxon>Boseaceae</taxon>
        <taxon>Bosea</taxon>
    </lineage>
</organism>
<reference evidence="2" key="1">
    <citation type="submission" date="2018-07" db="EMBL/GenBank/DDBJ databases">
        <authorList>
            <person name="Safronova V.I."/>
            <person name="Chirak E.R."/>
            <person name="Sazanova A.L."/>
        </authorList>
    </citation>
    <scope>NUCLEOTIDE SEQUENCE [LARGE SCALE GENOMIC DNA]</scope>
    <source>
        <strain evidence="2">RCAM04685</strain>
    </source>
</reference>
<dbReference type="InterPro" id="IPR018715">
    <property type="entry name" value="DUF2239"/>
</dbReference>
<sequence>MITQSTCTAFAGERLLASGAPLAVALSVKAAQRVSPSTILIFDDLTGRQIDFDLRGSPEEIAARLQPPAEPATEAPRSTGRPKLGVVSREVTLLPRHWDWLAAQPGGASVTLRKLVEAARKGDGSGVSVRQAQEAADRFMSAMLGNQPGYEEASRALYAGDRSRFLALSEAWPADLRDHARKLAGPAFAAATIAD</sequence>